<evidence type="ECO:0000256" key="1">
    <source>
        <dbReference type="SAM" id="Phobius"/>
    </source>
</evidence>
<feature type="transmembrane region" description="Helical" evidence="1">
    <location>
        <begin position="20"/>
        <end position="40"/>
    </location>
</feature>
<dbReference type="AlphaFoldDB" id="A0A4R5VIF8"/>
<protein>
    <submittedName>
        <fullName evidence="2">Uncharacterized protein</fullName>
    </submittedName>
</protein>
<gene>
    <name evidence="2" type="ORF">E2K98_27575</name>
</gene>
<comment type="caution">
    <text evidence="2">The sequence shown here is derived from an EMBL/GenBank/DDBJ whole genome shotgun (WGS) entry which is preliminary data.</text>
</comment>
<dbReference type="EMBL" id="SMYO01000027">
    <property type="protein sequence ID" value="TDK56160.1"/>
    <property type="molecule type" value="Genomic_DNA"/>
</dbReference>
<keyword evidence="1" id="KW-0812">Transmembrane</keyword>
<dbReference type="Proteomes" id="UP000295132">
    <property type="component" value="Unassembled WGS sequence"/>
</dbReference>
<sequence>MLPQYLLHVTAVPHSESPSLIWSLLACNIFLVIAGVFFIVKLFRQKNVLKSGITFGIALAINYILIAVYGDIFDLLG</sequence>
<evidence type="ECO:0000313" key="3">
    <source>
        <dbReference type="Proteomes" id="UP000295132"/>
    </source>
</evidence>
<accession>A0A4R5VIF8</accession>
<keyword evidence="1" id="KW-0472">Membrane</keyword>
<evidence type="ECO:0000313" key="2">
    <source>
        <dbReference type="EMBL" id="TDK56160.1"/>
    </source>
</evidence>
<keyword evidence="1" id="KW-1133">Transmembrane helix</keyword>
<proteinExistence type="predicted"/>
<name>A0A4R5VIF8_9BACI</name>
<organism evidence="2 3">
    <name type="scientific">Bacillus salipaludis</name>
    <dbReference type="NCBI Taxonomy" id="2547811"/>
    <lineage>
        <taxon>Bacteria</taxon>
        <taxon>Bacillati</taxon>
        <taxon>Bacillota</taxon>
        <taxon>Bacilli</taxon>
        <taxon>Bacillales</taxon>
        <taxon>Bacillaceae</taxon>
        <taxon>Bacillus</taxon>
    </lineage>
</organism>
<reference evidence="2 3" key="1">
    <citation type="submission" date="2019-03" db="EMBL/GenBank/DDBJ databases">
        <title>Bacillus niacini sp. nov. a Nicotinate-Metabolizing Mesophile Isolated from Soil.</title>
        <authorList>
            <person name="Zhang G."/>
        </authorList>
    </citation>
    <scope>NUCLEOTIDE SEQUENCE [LARGE SCALE GENOMIC DNA]</scope>
    <source>
        <strain evidence="2 3">WN066</strain>
    </source>
</reference>
<feature type="transmembrane region" description="Helical" evidence="1">
    <location>
        <begin position="52"/>
        <end position="70"/>
    </location>
</feature>